<feature type="region of interest" description="Disordered" evidence="11">
    <location>
        <begin position="190"/>
        <end position="224"/>
    </location>
</feature>
<evidence type="ECO:0000256" key="2">
    <source>
        <dbReference type="ARBA" id="ARBA00009907"/>
    </source>
</evidence>
<dbReference type="PANTHER" id="PTHR31837">
    <property type="entry name" value="CYTOCHROME B-245 CHAPERONE 1"/>
    <property type="match status" value="1"/>
</dbReference>
<keyword evidence="3" id="KW-0399">Innate immunity</keyword>
<protein>
    <recommendedName>
        <fullName evidence="10">Essential for reactive oxygen species protein</fullName>
    </recommendedName>
</protein>
<dbReference type="GO" id="GO:0005789">
    <property type="term" value="C:endoplasmic reticulum membrane"/>
    <property type="evidence" value="ECO:0007669"/>
    <property type="project" value="UniProtKB-SubCell"/>
</dbReference>
<dbReference type="PANTHER" id="PTHR31837:SF3">
    <property type="entry name" value="CYTOCHROME B-245 CHAPERONE 1"/>
    <property type="match status" value="1"/>
</dbReference>
<sequence>MQNIVWFRAIFVNRDRGYYKSSMGGVRVREETDEQLKLVKEPSLQSFGIVIAFMACGYGAAVYSEDSSLWKLVYVVSGLFVGLACIEDWEYCDFNRTTNELRQKRYTVYDKILHLFSTKNDQIVVTSLSDIVDVEVEEQYVRYFGNTYQTVMVYDTGIRIGVTESFIYGNKSDQEAIADKIRTFLRLGERPGVVDGDTSSSSGDEEDFEHVDPEELKDDLGKPL</sequence>
<keyword evidence="8" id="KW-0472">Membrane</keyword>
<evidence type="ECO:0000256" key="4">
    <source>
        <dbReference type="ARBA" id="ARBA00022692"/>
    </source>
</evidence>
<keyword evidence="6" id="KW-0391">Immunity</keyword>
<comment type="subcellular location">
    <subcellularLocation>
        <location evidence="1">Endoplasmic reticulum membrane</location>
        <topology evidence="1">Single-pass membrane protein</topology>
    </subcellularLocation>
</comment>
<organism evidence="12 13">
    <name type="scientific">Magallana gigas</name>
    <name type="common">Pacific oyster</name>
    <name type="synonym">Crassostrea gigas</name>
    <dbReference type="NCBI Taxonomy" id="29159"/>
    <lineage>
        <taxon>Eukaryota</taxon>
        <taxon>Metazoa</taxon>
        <taxon>Spiralia</taxon>
        <taxon>Lophotrochozoa</taxon>
        <taxon>Mollusca</taxon>
        <taxon>Bivalvia</taxon>
        <taxon>Autobranchia</taxon>
        <taxon>Pteriomorphia</taxon>
        <taxon>Ostreida</taxon>
        <taxon>Ostreoidea</taxon>
        <taxon>Ostreidae</taxon>
        <taxon>Magallana</taxon>
    </lineage>
</organism>
<dbReference type="EnsemblMetazoa" id="G754.9">
    <property type="protein sequence ID" value="G754.9:cds"/>
    <property type="gene ID" value="G754"/>
</dbReference>
<proteinExistence type="inferred from homology"/>
<accession>A0A8W8NYL8</accession>
<evidence type="ECO:0000256" key="6">
    <source>
        <dbReference type="ARBA" id="ARBA00022859"/>
    </source>
</evidence>
<dbReference type="GO" id="GO:0045087">
    <property type="term" value="P:innate immune response"/>
    <property type="evidence" value="ECO:0007669"/>
    <property type="project" value="UniProtKB-KW"/>
</dbReference>
<evidence type="ECO:0000313" key="13">
    <source>
        <dbReference type="Proteomes" id="UP000005408"/>
    </source>
</evidence>
<dbReference type="Pfam" id="PF15169">
    <property type="entry name" value="Cybc1_Eros"/>
    <property type="match status" value="1"/>
</dbReference>
<evidence type="ECO:0000256" key="9">
    <source>
        <dbReference type="ARBA" id="ARBA00023186"/>
    </source>
</evidence>
<comment type="similarity">
    <text evidence="2">Belongs to the CYBC1 family.</text>
</comment>
<evidence type="ECO:0000256" key="1">
    <source>
        <dbReference type="ARBA" id="ARBA00004389"/>
    </source>
</evidence>
<dbReference type="Proteomes" id="UP000005408">
    <property type="component" value="Unassembled WGS sequence"/>
</dbReference>
<evidence type="ECO:0000256" key="7">
    <source>
        <dbReference type="ARBA" id="ARBA00022989"/>
    </source>
</evidence>
<keyword evidence="5" id="KW-0256">Endoplasmic reticulum</keyword>
<reference evidence="12" key="1">
    <citation type="submission" date="2022-08" db="UniProtKB">
        <authorList>
            <consortium name="EnsemblMetazoa"/>
        </authorList>
    </citation>
    <scope>IDENTIFICATION</scope>
    <source>
        <strain evidence="12">05x7-T-G4-1.051#20</strain>
    </source>
</reference>
<evidence type="ECO:0000256" key="5">
    <source>
        <dbReference type="ARBA" id="ARBA00022824"/>
    </source>
</evidence>
<evidence type="ECO:0000256" key="8">
    <source>
        <dbReference type="ARBA" id="ARBA00023136"/>
    </source>
</evidence>
<evidence type="ECO:0000256" key="3">
    <source>
        <dbReference type="ARBA" id="ARBA00022588"/>
    </source>
</evidence>
<evidence type="ECO:0000256" key="11">
    <source>
        <dbReference type="SAM" id="MobiDB-lite"/>
    </source>
</evidence>
<keyword evidence="13" id="KW-1185">Reference proteome</keyword>
<keyword evidence="7" id="KW-1133">Transmembrane helix</keyword>
<evidence type="ECO:0000256" key="10">
    <source>
        <dbReference type="ARBA" id="ARBA00030424"/>
    </source>
</evidence>
<keyword evidence="9" id="KW-0143">Chaperone</keyword>
<keyword evidence="4" id="KW-0812">Transmembrane</keyword>
<name>A0A8W8NYL8_MAGGI</name>
<feature type="compositionally biased region" description="Basic and acidic residues" evidence="11">
    <location>
        <begin position="210"/>
        <end position="224"/>
    </location>
</feature>
<dbReference type="AlphaFoldDB" id="A0A8W8NYL8"/>
<dbReference type="InterPro" id="IPR027846">
    <property type="entry name" value="Cybc1"/>
</dbReference>
<evidence type="ECO:0000313" key="12">
    <source>
        <dbReference type="EnsemblMetazoa" id="G754.9:cds"/>
    </source>
</evidence>